<dbReference type="EMBL" id="VSSQ01036231">
    <property type="protein sequence ID" value="MPM88647.1"/>
    <property type="molecule type" value="Genomic_DNA"/>
</dbReference>
<gene>
    <name evidence="1" type="ORF">SDC9_135751</name>
</gene>
<comment type="caution">
    <text evidence="1">The sequence shown here is derived from an EMBL/GenBank/DDBJ whole genome shotgun (WGS) entry which is preliminary data.</text>
</comment>
<dbReference type="AlphaFoldDB" id="A0A645DHB5"/>
<sequence length="113" mass="12897">MVRLGYLVVKRRQRMCDKAQRRKQNIDPQRHIRRKHHADLVMLRKVLHPEDIRLAIARRAKHDVGAVPLASAQKRAGRGRVGKIDHNVGWGVPHGLLQLRSVPNENAGSLFAQ</sequence>
<proteinExistence type="predicted"/>
<reference evidence="1" key="1">
    <citation type="submission" date="2019-08" db="EMBL/GenBank/DDBJ databases">
        <authorList>
            <person name="Kucharzyk K."/>
            <person name="Murdoch R.W."/>
            <person name="Higgins S."/>
            <person name="Loffler F."/>
        </authorList>
    </citation>
    <scope>NUCLEOTIDE SEQUENCE</scope>
</reference>
<accession>A0A645DHB5</accession>
<evidence type="ECO:0000313" key="1">
    <source>
        <dbReference type="EMBL" id="MPM88647.1"/>
    </source>
</evidence>
<organism evidence="1">
    <name type="scientific">bioreactor metagenome</name>
    <dbReference type="NCBI Taxonomy" id="1076179"/>
    <lineage>
        <taxon>unclassified sequences</taxon>
        <taxon>metagenomes</taxon>
        <taxon>ecological metagenomes</taxon>
    </lineage>
</organism>
<name>A0A645DHB5_9ZZZZ</name>
<protein>
    <submittedName>
        <fullName evidence="1">Uncharacterized protein</fullName>
    </submittedName>
</protein>